<dbReference type="PATRIC" id="fig|136160.3.peg.534"/>
<comment type="caution">
    <text evidence="6">The sequence shown here is derived from an EMBL/GenBank/DDBJ whole genome shotgun (WGS) entry which is preliminary data.</text>
</comment>
<dbReference type="GO" id="GO:0004725">
    <property type="term" value="F:protein tyrosine phosphatase activity"/>
    <property type="evidence" value="ECO:0007669"/>
    <property type="project" value="UniProtKB-UniRule"/>
</dbReference>
<dbReference type="PANTHER" id="PTHR39181">
    <property type="entry name" value="TYROSINE-PROTEIN PHOSPHATASE YWQE"/>
    <property type="match status" value="1"/>
</dbReference>
<dbReference type="EC" id="3.1.3.48" evidence="5"/>
<evidence type="ECO:0000313" key="6">
    <source>
        <dbReference type="EMBL" id="KOO37695.1"/>
    </source>
</evidence>
<evidence type="ECO:0000256" key="3">
    <source>
        <dbReference type="ARBA" id="ARBA00022912"/>
    </source>
</evidence>
<dbReference type="PANTHER" id="PTHR39181:SF1">
    <property type="entry name" value="TYROSINE-PROTEIN PHOSPHATASE YWQE"/>
    <property type="match status" value="1"/>
</dbReference>
<evidence type="ECO:0000256" key="4">
    <source>
        <dbReference type="ARBA" id="ARBA00051722"/>
    </source>
</evidence>
<comment type="catalytic activity">
    <reaction evidence="4 5">
        <text>O-phospho-L-tyrosyl-[protein] + H2O = L-tyrosyl-[protein] + phosphate</text>
        <dbReference type="Rhea" id="RHEA:10684"/>
        <dbReference type="Rhea" id="RHEA-COMP:10136"/>
        <dbReference type="Rhea" id="RHEA-COMP:20101"/>
        <dbReference type="ChEBI" id="CHEBI:15377"/>
        <dbReference type="ChEBI" id="CHEBI:43474"/>
        <dbReference type="ChEBI" id="CHEBI:46858"/>
        <dbReference type="ChEBI" id="CHEBI:61978"/>
        <dbReference type="EC" id="3.1.3.48"/>
    </reaction>
</comment>
<keyword evidence="3 5" id="KW-0904">Protein phosphatase</keyword>
<keyword evidence="2 5" id="KW-0378">Hydrolase</keyword>
<dbReference type="GO" id="GO:0030145">
    <property type="term" value="F:manganese ion binding"/>
    <property type="evidence" value="ECO:0007669"/>
    <property type="project" value="UniProtKB-UniRule"/>
</dbReference>
<dbReference type="RefSeq" id="WP_053430231.1">
    <property type="nucleotide sequence ID" value="NZ_CP040441.1"/>
</dbReference>
<proteinExistence type="inferred from homology"/>
<organism evidence="6">
    <name type="scientific">Halalkalibacterium halodurans</name>
    <name type="common">Bacillus halodurans</name>
    <dbReference type="NCBI Taxonomy" id="86665"/>
    <lineage>
        <taxon>Bacteria</taxon>
        <taxon>Bacillati</taxon>
        <taxon>Bacillota</taxon>
        <taxon>Bacilli</taxon>
        <taxon>Bacillales</taxon>
        <taxon>Bacillaceae</taxon>
        <taxon>Halalkalibacterium (ex Joshi et al. 2022)</taxon>
    </lineage>
</organism>
<sequence>MIDIHCHILPEIDDGPSSLEESLVMAREAVKEGITKIIATPHHLHPNYHNEAAVVKEKVRKLNEAIQKENIPLEILPGQEVRISGDVMDGLLSGDILTLADQGKYLFVEFSSNHVSRYADKLFFQLLSQDIIPIIVHPERNHEFLKNPGLLYDLVNGGALTQITTSSLTGHLGKKIKKFTEQIIEADLTHFLASDAHNVTERTFRIREAFALVEKNYGSSKAYEFQENAELLIKNQHVMGPPPQPIVKKKLLGIF</sequence>
<dbReference type="AlphaFoldDB" id="A0A0M0KFQ8"/>
<dbReference type="GeneID" id="87599204"/>
<evidence type="ECO:0000256" key="2">
    <source>
        <dbReference type="ARBA" id="ARBA00022801"/>
    </source>
</evidence>
<dbReference type="InterPro" id="IPR016667">
    <property type="entry name" value="Caps_polysacc_synth_CpsB/CapC"/>
</dbReference>
<name>A0A0M0KFQ8_ALKHA</name>
<gene>
    <name evidence="6" type="ORF">AMD02_01665</name>
</gene>
<dbReference type="SUPFAM" id="SSF89550">
    <property type="entry name" value="PHP domain-like"/>
    <property type="match status" value="1"/>
</dbReference>
<evidence type="ECO:0000256" key="5">
    <source>
        <dbReference type="PIRNR" id="PIRNR016557"/>
    </source>
</evidence>
<reference evidence="6" key="1">
    <citation type="submission" date="2015-08" db="EMBL/GenBank/DDBJ databases">
        <title>Complete DNA Sequence of Pseudomonas syringae pv. actinidiae, the Causal Agent of Kiwifruit Canker Disease.</title>
        <authorList>
            <person name="Rikkerink E.H.A."/>
            <person name="Fineran P.C."/>
        </authorList>
    </citation>
    <scope>NUCLEOTIDE SEQUENCE</scope>
    <source>
        <strain evidence="6">DSM 13666</strain>
    </source>
</reference>
<evidence type="ECO:0000256" key="1">
    <source>
        <dbReference type="ARBA" id="ARBA00005750"/>
    </source>
</evidence>
<dbReference type="PIRSF" id="PIRSF016557">
    <property type="entry name" value="Caps_synth_CpsB"/>
    <property type="match status" value="1"/>
</dbReference>
<dbReference type="InterPro" id="IPR016195">
    <property type="entry name" value="Pol/histidinol_Pase-like"/>
</dbReference>
<protein>
    <recommendedName>
        <fullName evidence="5">Tyrosine-protein phosphatase</fullName>
        <ecNumber evidence="5">3.1.3.48</ecNumber>
    </recommendedName>
</protein>
<comment type="similarity">
    <text evidence="1 5">Belongs to the metallo-dependent hydrolases superfamily. CpsB/CapC family.</text>
</comment>
<dbReference type="Pfam" id="PF19567">
    <property type="entry name" value="CpsB_CapC"/>
    <property type="match status" value="1"/>
</dbReference>
<dbReference type="Gene3D" id="3.20.20.140">
    <property type="entry name" value="Metal-dependent hydrolases"/>
    <property type="match status" value="1"/>
</dbReference>
<dbReference type="EMBL" id="LILD01000001">
    <property type="protein sequence ID" value="KOO37695.1"/>
    <property type="molecule type" value="Genomic_DNA"/>
</dbReference>
<accession>A0A0M0KFQ8</accession>